<accession>A0ABW7KSI6</accession>
<evidence type="ECO:0000313" key="1">
    <source>
        <dbReference type="EMBL" id="MFH5231211.1"/>
    </source>
</evidence>
<sequence>MNGAEKLPGALDRRGFQRASVKRRIATVVAVTWSAVVFGTGPSVAKEPLPVPYSYFAGIQASVKSPGAAPPGSNDWNCKPTAEHPNPVVLVHGFLGTMTSAWQTLSPLLANNGLCVFALTYGVTATSQLGAMAAIEKSAAEVGQFIDRVRAATGTEQVDLVGHSIGATLPFYYYNYLGGAAKVRHHVGLAPWYRGTTQLGAAPTLLALMGMPGIGPAVLEQCGVCDQALVGSPFIEVLNANAAVAPGISFTNIMTRNEEVATPYTTGYLDGPNVTNIVVQERCSLDNTDHFQLPYDPIATQYVLNALDPAHAVEPQCRVVLPFVGAI</sequence>
<dbReference type="EMBL" id="JBIMSN010000105">
    <property type="protein sequence ID" value="MFH5231211.1"/>
    <property type="molecule type" value="Genomic_DNA"/>
</dbReference>
<dbReference type="SUPFAM" id="SSF53474">
    <property type="entry name" value="alpha/beta-Hydrolases"/>
    <property type="match status" value="1"/>
</dbReference>
<organism evidence="2 3">
    <name type="scientific">Antrihabitans spumae</name>
    <dbReference type="NCBI Taxonomy" id="3373370"/>
    <lineage>
        <taxon>Bacteria</taxon>
        <taxon>Bacillati</taxon>
        <taxon>Actinomycetota</taxon>
        <taxon>Actinomycetes</taxon>
        <taxon>Mycobacteriales</taxon>
        <taxon>Nocardiaceae</taxon>
        <taxon>Antrihabitans</taxon>
    </lineage>
</organism>
<dbReference type="Proteomes" id="UP001609219">
    <property type="component" value="Unassembled WGS sequence"/>
</dbReference>
<keyword evidence="4" id="KW-1185">Reference proteome</keyword>
<dbReference type="Gene3D" id="3.40.50.1820">
    <property type="entry name" value="alpha/beta hydrolase"/>
    <property type="match status" value="1"/>
</dbReference>
<dbReference type="Pfam" id="PF01674">
    <property type="entry name" value="Lipase_2"/>
    <property type="match status" value="1"/>
</dbReference>
<evidence type="ECO:0000313" key="4">
    <source>
        <dbReference type="Proteomes" id="UP001609219"/>
    </source>
</evidence>
<dbReference type="InterPro" id="IPR029058">
    <property type="entry name" value="AB_hydrolase_fold"/>
</dbReference>
<protein>
    <submittedName>
        <fullName evidence="2">Lipase family alpha/beta hydrolase</fullName>
    </submittedName>
</protein>
<dbReference type="PANTHER" id="PTHR32015">
    <property type="entry name" value="FASTING INDUCED LIPASE"/>
    <property type="match status" value="1"/>
</dbReference>
<dbReference type="EMBL" id="JBIMSP010000075">
    <property type="protein sequence ID" value="MFH5245434.1"/>
    <property type="molecule type" value="Genomic_DNA"/>
</dbReference>
<dbReference type="InterPro" id="IPR002918">
    <property type="entry name" value="Lipase_EstA/Esterase_EstB"/>
</dbReference>
<dbReference type="PANTHER" id="PTHR32015:SF1">
    <property type="entry name" value="LIPASE"/>
    <property type="match status" value="1"/>
</dbReference>
<dbReference type="GO" id="GO:0016787">
    <property type="term" value="F:hydrolase activity"/>
    <property type="evidence" value="ECO:0007669"/>
    <property type="project" value="UniProtKB-KW"/>
</dbReference>
<keyword evidence="2" id="KW-0378">Hydrolase</keyword>
<comment type="caution">
    <text evidence="2">The sequence shown here is derived from an EMBL/GenBank/DDBJ whole genome shotgun (WGS) entry which is preliminary data.</text>
</comment>
<evidence type="ECO:0000313" key="2">
    <source>
        <dbReference type="EMBL" id="MFH5245434.1"/>
    </source>
</evidence>
<proteinExistence type="predicted"/>
<dbReference type="RefSeq" id="WP_395126249.1">
    <property type="nucleotide sequence ID" value="NZ_JBIMSN010000105.1"/>
</dbReference>
<dbReference type="Proteomes" id="UP001609176">
    <property type="component" value="Unassembled WGS sequence"/>
</dbReference>
<reference evidence="3 4" key="1">
    <citation type="submission" date="2024-10" db="EMBL/GenBank/DDBJ databases">
        <authorList>
            <person name="Riesco R."/>
        </authorList>
    </citation>
    <scope>NUCLEOTIDE SEQUENCE [LARGE SCALE GENOMIC DNA]</scope>
    <source>
        <strain evidence="2 3">NCIMB 15448</strain>
        <strain evidence="1 4">NCIMB 15450</strain>
    </source>
</reference>
<name>A0ABW7KSI6_9NOCA</name>
<evidence type="ECO:0000313" key="3">
    <source>
        <dbReference type="Proteomes" id="UP001609176"/>
    </source>
</evidence>
<gene>
    <name evidence="2" type="ORF">ACHIPV_26680</name>
    <name evidence="1" type="ORF">ACHIRB_21970</name>
</gene>